<accession>A0ABY6KKT0</accession>
<dbReference type="Proteomes" id="UP001235939">
    <property type="component" value="Chromosome 06"/>
</dbReference>
<proteinExistence type="predicted"/>
<name>A0ABY6KKT0_9ARAC</name>
<sequence length="182" mass="20405">MTSEETSILGKIEGRPAMSWLEGPRKLIERSLDELRLMVTNKSNWSISVHCHENKEVEKKKWASQEKKVCRGPSKEVLIDKFQRRGRQTESPAGAVVKEGAERAAGLPGICASRRHGSLGGEVCLVTTGPAARRTAVTTERQVGYEEVGSETVWINKRRTVQRRTRRNLPGADIEGKFVYYV</sequence>
<gene>
    <name evidence="1" type="ORF">LAZ67_6002913</name>
</gene>
<dbReference type="EMBL" id="CP092868">
    <property type="protein sequence ID" value="UYV69233.1"/>
    <property type="molecule type" value="Genomic_DNA"/>
</dbReference>
<organism evidence="1 2">
    <name type="scientific">Cordylochernes scorpioides</name>
    <dbReference type="NCBI Taxonomy" id="51811"/>
    <lineage>
        <taxon>Eukaryota</taxon>
        <taxon>Metazoa</taxon>
        <taxon>Ecdysozoa</taxon>
        <taxon>Arthropoda</taxon>
        <taxon>Chelicerata</taxon>
        <taxon>Arachnida</taxon>
        <taxon>Pseudoscorpiones</taxon>
        <taxon>Cheliferoidea</taxon>
        <taxon>Chernetidae</taxon>
        <taxon>Cordylochernes</taxon>
    </lineage>
</organism>
<reference evidence="1 2" key="1">
    <citation type="submission" date="2022-01" db="EMBL/GenBank/DDBJ databases">
        <title>A chromosomal length assembly of Cordylochernes scorpioides.</title>
        <authorList>
            <person name="Zeh D."/>
            <person name="Zeh J."/>
        </authorList>
    </citation>
    <scope>NUCLEOTIDE SEQUENCE [LARGE SCALE GENOMIC DNA]</scope>
    <source>
        <strain evidence="1">IN4F17</strain>
        <tissue evidence="1">Whole Body</tissue>
    </source>
</reference>
<protein>
    <submittedName>
        <fullName evidence="1">Uncharacterized protein</fullName>
    </submittedName>
</protein>
<evidence type="ECO:0000313" key="2">
    <source>
        <dbReference type="Proteomes" id="UP001235939"/>
    </source>
</evidence>
<evidence type="ECO:0000313" key="1">
    <source>
        <dbReference type="EMBL" id="UYV69233.1"/>
    </source>
</evidence>
<keyword evidence="2" id="KW-1185">Reference proteome</keyword>